<sequence length="354" mass="39301">MSFSRNRRLRRSFIEPIQTADLSYRWRPSPLAGAIPPEIDAIDSVVSTILGGAQDEVLSSERQTLRKLRIPDTTFDAAGLLTPLGTLWTTSRQLHPTPVSAFSPCRRVLPFVIEARSTGGPNAPREQNDISVATAAETLRSSFSSDIPAKYRPPNYRPHLHQVQCPRLDLWEQGPRKFGRLEDADVFVKPLQLRRSRREIRSWSDGPETPSSASPSSRRLCVRAVIRSKTHLPIGLKREFDLDALRATIPDPLPSPRSPNFNQEALLSKLEQSGGEQSTDPPAEPALADVSHDEDGDNDGSDDGNSEGHDGSEERAEEMITSPSVKWQRFSSKAIAVPIRERPLPPRLYPSGQN</sequence>
<dbReference type="EMBL" id="PXOA01000806">
    <property type="protein sequence ID" value="RFU72654.1"/>
    <property type="molecule type" value="Genomic_DNA"/>
</dbReference>
<evidence type="ECO:0000313" key="3">
    <source>
        <dbReference type="Proteomes" id="UP000266272"/>
    </source>
</evidence>
<comment type="caution">
    <text evidence="2">The sequence shown here is derived from an EMBL/GenBank/DDBJ whole genome shotgun (WGS) entry which is preliminary data.</text>
</comment>
<feature type="compositionally biased region" description="Acidic residues" evidence="1">
    <location>
        <begin position="292"/>
        <end position="305"/>
    </location>
</feature>
<evidence type="ECO:0000256" key="1">
    <source>
        <dbReference type="SAM" id="MobiDB-lite"/>
    </source>
</evidence>
<keyword evidence="3" id="KW-1185">Reference proteome</keyword>
<feature type="compositionally biased region" description="Polar residues" evidence="1">
    <location>
        <begin position="321"/>
        <end position="331"/>
    </location>
</feature>
<dbReference type="Proteomes" id="UP000266272">
    <property type="component" value="Unassembled WGS sequence"/>
</dbReference>
<dbReference type="AlphaFoldDB" id="A0A395N9S4"/>
<protein>
    <submittedName>
        <fullName evidence="2">Uncharacterized protein</fullName>
    </submittedName>
</protein>
<feature type="region of interest" description="Disordered" evidence="1">
    <location>
        <begin position="270"/>
        <end position="333"/>
    </location>
</feature>
<proteinExistence type="predicted"/>
<gene>
    <name evidence="2" type="ORF">TARUN_9598</name>
</gene>
<reference evidence="2 3" key="1">
    <citation type="journal article" date="2018" name="PLoS Pathog.">
        <title>Evolution of structural diversity of trichothecenes, a family of toxins produced by plant pathogenic and entomopathogenic fungi.</title>
        <authorList>
            <person name="Proctor R.H."/>
            <person name="McCormick S.P."/>
            <person name="Kim H.S."/>
            <person name="Cardoza R.E."/>
            <person name="Stanley A.M."/>
            <person name="Lindo L."/>
            <person name="Kelly A."/>
            <person name="Brown D.W."/>
            <person name="Lee T."/>
            <person name="Vaughan M.M."/>
            <person name="Alexander N.J."/>
            <person name="Busman M."/>
            <person name="Gutierrez S."/>
        </authorList>
    </citation>
    <scope>NUCLEOTIDE SEQUENCE [LARGE SCALE GENOMIC DNA]</scope>
    <source>
        <strain evidence="2 3">IBT 40837</strain>
    </source>
</reference>
<feature type="compositionally biased region" description="Polar residues" evidence="1">
    <location>
        <begin position="270"/>
        <end position="280"/>
    </location>
</feature>
<dbReference type="OrthoDB" id="3492129at2759"/>
<feature type="compositionally biased region" description="Basic and acidic residues" evidence="1">
    <location>
        <begin position="306"/>
        <end position="318"/>
    </location>
</feature>
<accession>A0A395N9S4</accession>
<name>A0A395N9S4_TRIAR</name>
<evidence type="ECO:0000313" key="2">
    <source>
        <dbReference type="EMBL" id="RFU72654.1"/>
    </source>
</evidence>
<organism evidence="2 3">
    <name type="scientific">Trichoderma arundinaceum</name>
    <dbReference type="NCBI Taxonomy" id="490622"/>
    <lineage>
        <taxon>Eukaryota</taxon>
        <taxon>Fungi</taxon>
        <taxon>Dikarya</taxon>
        <taxon>Ascomycota</taxon>
        <taxon>Pezizomycotina</taxon>
        <taxon>Sordariomycetes</taxon>
        <taxon>Hypocreomycetidae</taxon>
        <taxon>Hypocreales</taxon>
        <taxon>Hypocreaceae</taxon>
        <taxon>Trichoderma</taxon>
    </lineage>
</organism>